<dbReference type="EMBL" id="CP017111">
    <property type="protein sequence ID" value="AOO65939.1"/>
    <property type="molecule type" value="Genomic_DNA"/>
</dbReference>
<sequence>MLAYEFEMQDESIITKRRISEKASFATLRNRLGETTNKLVKEVDEFQTSFTQWYGETKKSQIEEFSHAQNSREGEFANNQIERNTEFEQTMSDFKANITELENTYHEKLRLEKPAQYWHKKASEYKTNGNKWARILAGILIGGFIFFGLSFLYWLNAKNIGLELNSLQGAVLFATIVTIYAIAIQATSKMVFSSYHLQRDAEEREQLAYVYLAITHEQKEIDAESRKIVLQALFSRADTGLLKDSSPTMPGGLAELIKSTKS</sequence>
<feature type="transmembrane region" description="Helical" evidence="1">
    <location>
        <begin position="167"/>
        <end position="186"/>
    </location>
</feature>
<organism evidence="3 4">
    <name type="scientific">Sulfurospirillum halorespirans DSM 13726</name>
    <dbReference type="NCBI Taxonomy" id="1193502"/>
    <lineage>
        <taxon>Bacteria</taxon>
        <taxon>Pseudomonadati</taxon>
        <taxon>Campylobacterota</taxon>
        <taxon>Epsilonproteobacteria</taxon>
        <taxon>Campylobacterales</taxon>
        <taxon>Sulfurospirillaceae</taxon>
        <taxon>Sulfurospirillum</taxon>
    </lineage>
</organism>
<name>A0A1D7TLR4_9BACT</name>
<proteinExistence type="predicted"/>
<keyword evidence="1" id="KW-1133">Transmembrane helix</keyword>
<feature type="domain" description="DUF6161" evidence="2">
    <location>
        <begin position="36"/>
        <end position="246"/>
    </location>
</feature>
<keyword evidence="1" id="KW-0472">Membrane</keyword>
<keyword evidence="4" id="KW-1185">Reference proteome</keyword>
<protein>
    <recommendedName>
        <fullName evidence="2">DUF6161 domain-containing protein</fullName>
    </recommendedName>
</protein>
<accession>A0A1D7TLR4</accession>
<dbReference type="Proteomes" id="UP000094609">
    <property type="component" value="Chromosome"/>
</dbReference>
<reference evidence="4" key="1">
    <citation type="submission" date="2016-08" db="EMBL/GenBank/DDBJ databases">
        <title>Complete genome sequence of the organohalide-respiring Epsilonproteobacterium Sulfurospirillum halorespirans.</title>
        <authorList>
            <person name="Goris T."/>
            <person name="Zimmermann J."/>
            <person name="Schenz B."/>
            <person name="Lemos M."/>
            <person name="Hackermueller J."/>
            <person name="Diekert G."/>
        </authorList>
    </citation>
    <scope>NUCLEOTIDE SEQUENCE [LARGE SCALE GENOMIC DNA]</scope>
    <source>
        <strain>DSM 13726</strain>
        <strain evidence="4">PCE-M2</strain>
    </source>
</reference>
<dbReference type="PATRIC" id="fig|1193502.14.peg.2206"/>
<dbReference type="KEGG" id="shal:SHALO_2177"/>
<gene>
    <name evidence="3" type="ORF">SHALO_2177</name>
</gene>
<feature type="transmembrane region" description="Helical" evidence="1">
    <location>
        <begin position="135"/>
        <end position="155"/>
    </location>
</feature>
<dbReference type="AlphaFoldDB" id="A0A1D7TLR4"/>
<evidence type="ECO:0000313" key="3">
    <source>
        <dbReference type="EMBL" id="AOO65939.1"/>
    </source>
</evidence>
<keyword evidence="1" id="KW-0812">Transmembrane</keyword>
<dbReference type="InterPro" id="IPR046159">
    <property type="entry name" value="DUF6161"/>
</dbReference>
<dbReference type="Pfam" id="PF19658">
    <property type="entry name" value="DUF6161"/>
    <property type="match status" value="1"/>
</dbReference>
<dbReference type="RefSeq" id="WP_069478558.1">
    <property type="nucleotide sequence ID" value="NZ_CP017111.1"/>
</dbReference>
<evidence type="ECO:0000256" key="1">
    <source>
        <dbReference type="SAM" id="Phobius"/>
    </source>
</evidence>
<evidence type="ECO:0000313" key="4">
    <source>
        <dbReference type="Proteomes" id="UP000094609"/>
    </source>
</evidence>
<evidence type="ECO:0000259" key="2">
    <source>
        <dbReference type="Pfam" id="PF19658"/>
    </source>
</evidence>